<feature type="transmembrane region" description="Helical" evidence="7">
    <location>
        <begin position="37"/>
        <end position="59"/>
    </location>
</feature>
<evidence type="ECO:0000256" key="4">
    <source>
        <dbReference type="ARBA" id="ARBA00022989"/>
    </source>
</evidence>
<feature type="transmembrane region" description="Helical" evidence="7">
    <location>
        <begin position="370"/>
        <end position="394"/>
    </location>
</feature>
<sequence>MDWFLIIATLAAFIILLVVGFYILIYYSHPDDKNDAYFPKAVVVLGFVLAGGTVLLLPLDVANNEGYPGCDGFDTEICGGLNMELFWNIFFWLIPIWVFLLIPFMTFYYEADDGMLMAGTSIGGEYKSKLRTAVVWEGGVLIVVGLSMALCYLFLSNSDVPIRQYNGTSISNILVQVDPNPIYQVAPQFNETDSSLLPFQPTQIAPMGTADVGVLDKVQKNDELESIVLQVNIGTFLAGFMAFVGWFFFAVFGGIGLAALPLDLILTFVNRPRHMDAVEFAEAQQSIRERVNDLVTVGEELKLETDGKEGEGEGEKKKGWFGGGFGGGQTREEKKIMNEFRRAVFLLEKDVEDFQNCSANYNKTNPLIPFAALLFGIFAIIISVCWVVQIAIYVLPEEPIHPFLNTYFAWFDNWFPLFGVLTVAIFATYLLFCAIKGCFKFGLRFLFFTLHPMEVNKTYMSSFMFNIGLVLLCALPVVQFCSTAFADYARYATVQQVFGTQIQYLQFFRYFWTNNIFVYILLAFTALTILYLTCKPRDRSTNAIDLRDRLKSR</sequence>
<dbReference type="GO" id="GO:0016020">
    <property type="term" value="C:membrane"/>
    <property type="evidence" value="ECO:0007669"/>
    <property type="project" value="UniProtKB-SubCell"/>
</dbReference>
<dbReference type="PRINTS" id="PR01692">
    <property type="entry name" value="LIPOCALINIMR"/>
</dbReference>
<feature type="transmembrane region" description="Helical" evidence="7">
    <location>
        <begin position="233"/>
        <end position="266"/>
    </location>
</feature>
<feature type="compositionally biased region" description="Basic and acidic residues" evidence="6">
    <location>
        <begin position="305"/>
        <end position="318"/>
    </location>
</feature>
<reference evidence="8" key="1">
    <citation type="submission" date="2021-01" db="EMBL/GenBank/DDBJ databases">
        <authorList>
            <person name="Corre E."/>
            <person name="Pelletier E."/>
            <person name="Niang G."/>
            <person name="Scheremetjew M."/>
            <person name="Finn R."/>
            <person name="Kale V."/>
            <person name="Holt S."/>
            <person name="Cochrane G."/>
            <person name="Meng A."/>
            <person name="Brown T."/>
            <person name="Cohen L."/>
        </authorList>
    </citation>
    <scope>NUCLEOTIDE SEQUENCE</scope>
    <source>
        <strain evidence="8">CCMP2084</strain>
    </source>
</reference>
<keyword evidence="5 7" id="KW-0472">Membrane</keyword>
<gene>
    <name evidence="8" type="ORF">ASEP1449_LOCUS14354</name>
</gene>
<protein>
    <recommendedName>
        <fullName evidence="9">LMBR1-like membrane protein</fullName>
    </recommendedName>
</protein>
<accession>A0A7S2XU32</accession>
<dbReference type="AlphaFoldDB" id="A0A7S2XU32"/>
<evidence type="ECO:0000256" key="7">
    <source>
        <dbReference type="SAM" id="Phobius"/>
    </source>
</evidence>
<feature type="transmembrane region" description="Helical" evidence="7">
    <location>
        <begin position="89"/>
        <end position="109"/>
    </location>
</feature>
<dbReference type="PANTHER" id="PTHR31652:SF0">
    <property type="entry name" value="LIMR FAMILY PROTEIN DDB_G0283707-RELATED"/>
    <property type="match status" value="1"/>
</dbReference>
<evidence type="ECO:0000256" key="3">
    <source>
        <dbReference type="ARBA" id="ARBA00022692"/>
    </source>
</evidence>
<proteinExistence type="inferred from homology"/>
<feature type="transmembrane region" description="Helical" evidence="7">
    <location>
        <begin position="6"/>
        <end position="25"/>
    </location>
</feature>
<comment type="subcellular location">
    <subcellularLocation>
        <location evidence="1">Membrane</location>
        <topology evidence="1">Multi-pass membrane protein</topology>
    </subcellularLocation>
</comment>
<keyword evidence="3 7" id="KW-0812">Transmembrane</keyword>
<evidence type="ECO:0000256" key="2">
    <source>
        <dbReference type="ARBA" id="ARBA00010487"/>
    </source>
</evidence>
<keyword evidence="4 7" id="KW-1133">Transmembrane helix</keyword>
<comment type="similarity">
    <text evidence="2">Belongs to the LIMR family.</text>
</comment>
<feature type="region of interest" description="Disordered" evidence="6">
    <location>
        <begin position="305"/>
        <end position="326"/>
    </location>
</feature>
<evidence type="ECO:0000256" key="6">
    <source>
        <dbReference type="SAM" id="MobiDB-lite"/>
    </source>
</evidence>
<evidence type="ECO:0000256" key="1">
    <source>
        <dbReference type="ARBA" id="ARBA00004141"/>
    </source>
</evidence>
<dbReference type="EMBL" id="HBHQ01021282">
    <property type="protein sequence ID" value="CAD9822520.1"/>
    <property type="molecule type" value="Transcribed_RNA"/>
</dbReference>
<evidence type="ECO:0000256" key="5">
    <source>
        <dbReference type="ARBA" id="ARBA00023136"/>
    </source>
</evidence>
<name>A0A7S2XU32_9STRA</name>
<dbReference type="InterPro" id="IPR006876">
    <property type="entry name" value="LMBR1-like_membr_prot"/>
</dbReference>
<feature type="transmembrane region" description="Helical" evidence="7">
    <location>
        <begin position="463"/>
        <end position="486"/>
    </location>
</feature>
<organism evidence="8">
    <name type="scientific">Attheya septentrionalis</name>
    <dbReference type="NCBI Taxonomy" id="420275"/>
    <lineage>
        <taxon>Eukaryota</taxon>
        <taxon>Sar</taxon>
        <taxon>Stramenopiles</taxon>
        <taxon>Ochrophyta</taxon>
        <taxon>Bacillariophyta</taxon>
        <taxon>Coscinodiscophyceae</taxon>
        <taxon>Chaetocerotophycidae</taxon>
        <taxon>Chaetocerotales</taxon>
        <taxon>Attheyaceae</taxon>
        <taxon>Attheya</taxon>
    </lineage>
</organism>
<evidence type="ECO:0008006" key="9">
    <source>
        <dbReference type="Google" id="ProtNLM"/>
    </source>
</evidence>
<feature type="transmembrane region" description="Helical" evidence="7">
    <location>
        <begin position="414"/>
        <end position="435"/>
    </location>
</feature>
<feature type="transmembrane region" description="Helical" evidence="7">
    <location>
        <begin position="516"/>
        <end position="534"/>
    </location>
</feature>
<dbReference type="Pfam" id="PF04791">
    <property type="entry name" value="LMBR1"/>
    <property type="match status" value="2"/>
</dbReference>
<dbReference type="InterPro" id="IPR008075">
    <property type="entry name" value="LIMR"/>
</dbReference>
<evidence type="ECO:0000313" key="8">
    <source>
        <dbReference type="EMBL" id="CAD9822520.1"/>
    </source>
</evidence>
<feature type="transmembrane region" description="Helical" evidence="7">
    <location>
        <begin position="130"/>
        <end position="155"/>
    </location>
</feature>
<dbReference type="PANTHER" id="PTHR31652">
    <property type="entry name" value="LIMR FAMILY PROTEIN DDB_G0283707-RELATED"/>
    <property type="match status" value="1"/>
</dbReference>